<keyword evidence="2" id="KW-1185">Reference proteome</keyword>
<comment type="caution">
    <text evidence="1">The sequence shown here is derived from an EMBL/GenBank/DDBJ whole genome shotgun (WGS) entry which is preliminary data.</text>
</comment>
<dbReference type="Proteomes" id="UP001178507">
    <property type="component" value="Unassembled WGS sequence"/>
</dbReference>
<name>A0AA36MVC9_9DINO</name>
<dbReference type="EMBL" id="CAUJNA010001535">
    <property type="protein sequence ID" value="CAJ1387533.1"/>
    <property type="molecule type" value="Genomic_DNA"/>
</dbReference>
<sequence length="274" mass="31023">MARHLLSWAERGLQKGLEEPHLQTTVFIDAIGRSSRILTAVSPFLVSIARLRFWLHGRSFQADGTPELVRNWNTSEEFLQGAEQAYRHVILATTKPAWESDVDLSRVRPWLEEQQALKSRDFPGSDGLKLTKLLVQFQSLAGPRSLEALQEIRDITRLNKEELKDKLEQDLLSETKLKLDILAIAEARCFDGKRRPQQCGRSAERAEFHHTCVGRNSRRPSFTSVSADDVAEKQKSTLRTSSVVYKRAPCGSTSVGVQLRFARRNYLGLHGCRG</sequence>
<reference evidence="1" key="1">
    <citation type="submission" date="2023-08" db="EMBL/GenBank/DDBJ databases">
        <authorList>
            <person name="Chen Y."/>
            <person name="Shah S."/>
            <person name="Dougan E. K."/>
            <person name="Thang M."/>
            <person name="Chan C."/>
        </authorList>
    </citation>
    <scope>NUCLEOTIDE SEQUENCE</scope>
</reference>
<protein>
    <submittedName>
        <fullName evidence="1">Uncharacterized protein</fullName>
    </submittedName>
</protein>
<dbReference type="AlphaFoldDB" id="A0AA36MVC9"/>
<evidence type="ECO:0000313" key="1">
    <source>
        <dbReference type="EMBL" id="CAJ1387533.1"/>
    </source>
</evidence>
<proteinExistence type="predicted"/>
<accession>A0AA36MVC9</accession>
<organism evidence="1 2">
    <name type="scientific">Effrenium voratum</name>
    <dbReference type="NCBI Taxonomy" id="2562239"/>
    <lineage>
        <taxon>Eukaryota</taxon>
        <taxon>Sar</taxon>
        <taxon>Alveolata</taxon>
        <taxon>Dinophyceae</taxon>
        <taxon>Suessiales</taxon>
        <taxon>Symbiodiniaceae</taxon>
        <taxon>Effrenium</taxon>
    </lineage>
</organism>
<evidence type="ECO:0000313" key="2">
    <source>
        <dbReference type="Proteomes" id="UP001178507"/>
    </source>
</evidence>
<gene>
    <name evidence="1" type="ORF">EVOR1521_LOCUS13594</name>
</gene>